<keyword evidence="3" id="KW-1185">Reference proteome</keyword>
<feature type="transmembrane region" description="Helical" evidence="1">
    <location>
        <begin position="12"/>
        <end position="32"/>
    </location>
</feature>
<keyword evidence="1" id="KW-0812">Transmembrane</keyword>
<name>A0ABZ1Z1Y0_9NOCA</name>
<evidence type="ECO:0008006" key="4">
    <source>
        <dbReference type="Google" id="ProtNLM"/>
    </source>
</evidence>
<dbReference type="EMBL" id="CP109441">
    <property type="protein sequence ID" value="WUV49261.1"/>
    <property type="molecule type" value="Genomic_DNA"/>
</dbReference>
<accession>A0ABZ1Z1Y0</accession>
<dbReference type="RefSeq" id="WP_327094045.1">
    <property type="nucleotide sequence ID" value="NZ_CP109149.1"/>
</dbReference>
<feature type="transmembrane region" description="Helical" evidence="1">
    <location>
        <begin position="59"/>
        <end position="79"/>
    </location>
</feature>
<gene>
    <name evidence="2" type="ORF">OG563_14295</name>
</gene>
<organism evidence="2 3">
    <name type="scientific">Nocardia vinacea</name>
    <dbReference type="NCBI Taxonomy" id="96468"/>
    <lineage>
        <taxon>Bacteria</taxon>
        <taxon>Bacillati</taxon>
        <taxon>Actinomycetota</taxon>
        <taxon>Actinomycetes</taxon>
        <taxon>Mycobacteriales</taxon>
        <taxon>Nocardiaceae</taxon>
        <taxon>Nocardia</taxon>
    </lineage>
</organism>
<evidence type="ECO:0000313" key="2">
    <source>
        <dbReference type="EMBL" id="WUV49261.1"/>
    </source>
</evidence>
<evidence type="ECO:0000313" key="3">
    <source>
        <dbReference type="Proteomes" id="UP001432062"/>
    </source>
</evidence>
<keyword evidence="1" id="KW-1133">Transmembrane helix</keyword>
<proteinExistence type="predicted"/>
<dbReference type="Proteomes" id="UP001432062">
    <property type="component" value="Chromosome"/>
</dbReference>
<evidence type="ECO:0000256" key="1">
    <source>
        <dbReference type="SAM" id="Phobius"/>
    </source>
</evidence>
<protein>
    <recommendedName>
        <fullName evidence="4">ABC transporter permease</fullName>
    </recommendedName>
</protein>
<keyword evidence="1" id="KW-0472">Membrane</keyword>
<reference evidence="2" key="1">
    <citation type="submission" date="2022-10" db="EMBL/GenBank/DDBJ databases">
        <title>The complete genomes of actinobacterial strains from the NBC collection.</title>
        <authorList>
            <person name="Joergensen T.S."/>
            <person name="Alvarez Arevalo M."/>
            <person name="Sterndorff E.B."/>
            <person name="Faurdal D."/>
            <person name="Vuksanovic O."/>
            <person name="Mourched A.-S."/>
            <person name="Charusanti P."/>
            <person name="Shaw S."/>
            <person name="Blin K."/>
            <person name="Weber T."/>
        </authorList>
    </citation>
    <scope>NUCLEOTIDE SEQUENCE</scope>
    <source>
        <strain evidence="2">NBC_01482</strain>
    </source>
</reference>
<sequence>MTRLIALGDRMLPALVELTLALGCAVLAVVSWRNGLITTAFAPSGDVPGFDSTRYSAPWLVLAAFLVVAAGVLAIDAVARTVRAARSR</sequence>